<feature type="transmembrane region" description="Helical" evidence="1">
    <location>
        <begin position="27"/>
        <end position="44"/>
    </location>
</feature>
<proteinExistence type="predicted"/>
<dbReference type="OrthoDB" id="6691783at2759"/>
<dbReference type="AlphaFoldDB" id="A0A9N9MCI2"/>
<keyword evidence="1" id="KW-0812">Transmembrane</keyword>
<feature type="transmembrane region" description="Helical" evidence="1">
    <location>
        <begin position="116"/>
        <end position="137"/>
    </location>
</feature>
<evidence type="ECO:0000313" key="2">
    <source>
        <dbReference type="EMBL" id="CAG9761558.1"/>
    </source>
</evidence>
<reference evidence="2" key="1">
    <citation type="submission" date="2022-01" db="EMBL/GenBank/DDBJ databases">
        <authorList>
            <person name="King R."/>
        </authorList>
    </citation>
    <scope>NUCLEOTIDE SEQUENCE</scope>
</reference>
<evidence type="ECO:0000313" key="3">
    <source>
        <dbReference type="Proteomes" id="UP001152799"/>
    </source>
</evidence>
<keyword evidence="1" id="KW-0472">Membrane</keyword>
<gene>
    <name evidence="2" type="ORF">CEUTPL_LOCUS2259</name>
</gene>
<protein>
    <submittedName>
        <fullName evidence="2">Uncharacterized protein</fullName>
    </submittedName>
</protein>
<dbReference type="Proteomes" id="UP001152799">
    <property type="component" value="Chromosome 10"/>
</dbReference>
<name>A0A9N9MCI2_9CUCU</name>
<accession>A0A9N9MCI2</accession>
<sequence length="221" mass="25668">MSLSLEETHAKFLKGIIEASKLYPRNILSTIPSVLFLISTFALIRTQIHKYTDSRTSWKTKLWRNIVFHWMYFYMSRIWFLFLKTCKWTLDYSDKAIEASLRSDAMLYNKIMTHSSIFGIVMCIAAIPCLVLIIWYLNRRGNVDFMWVDEDPYLRSEMGTSGHYLDRPVSGAVVHNFVSEPSYRSGRSSSVDTDVHLRARSVLRPVQSALSFVSGKYVYGY</sequence>
<keyword evidence="1" id="KW-1133">Transmembrane helix</keyword>
<evidence type="ECO:0000256" key="1">
    <source>
        <dbReference type="SAM" id="Phobius"/>
    </source>
</evidence>
<organism evidence="2 3">
    <name type="scientific">Ceutorhynchus assimilis</name>
    <name type="common">cabbage seed weevil</name>
    <dbReference type="NCBI Taxonomy" id="467358"/>
    <lineage>
        <taxon>Eukaryota</taxon>
        <taxon>Metazoa</taxon>
        <taxon>Ecdysozoa</taxon>
        <taxon>Arthropoda</taxon>
        <taxon>Hexapoda</taxon>
        <taxon>Insecta</taxon>
        <taxon>Pterygota</taxon>
        <taxon>Neoptera</taxon>
        <taxon>Endopterygota</taxon>
        <taxon>Coleoptera</taxon>
        <taxon>Polyphaga</taxon>
        <taxon>Cucujiformia</taxon>
        <taxon>Curculionidae</taxon>
        <taxon>Ceutorhynchinae</taxon>
        <taxon>Ceutorhynchus</taxon>
    </lineage>
</organism>
<dbReference type="EMBL" id="OU892286">
    <property type="protein sequence ID" value="CAG9761558.1"/>
    <property type="molecule type" value="Genomic_DNA"/>
</dbReference>
<keyword evidence="3" id="KW-1185">Reference proteome</keyword>
<feature type="transmembrane region" description="Helical" evidence="1">
    <location>
        <begin position="65"/>
        <end position="83"/>
    </location>
</feature>